<keyword evidence="3" id="KW-1185">Reference proteome</keyword>
<comment type="caution">
    <text evidence="2">The sequence shown here is derived from an EMBL/GenBank/DDBJ whole genome shotgun (WGS) entry which is preliminary data.</text>
</comment>
<evidence type="ECO:0008006" key="4">
    <source>
        <dbReference type="Google" id="ProtNLM"/>
    </source>
</evidence>
<evidence type="ECO:0000313" key="3">
    <source>
        <dbReference type="Proteomes" id="UP000241190"/>
    </source>
</evidence>
<keyword evidence="1" id="KW-0472">Membrane</keyword>
<proteinExistence type="predicted"/>
<feature type="transmembrane region" description="Helical" evidence="1">
    <location>
        <begin position="48"/>
        <end position="65"/>
    </location>
</feature>
<feature type="transmembrane region" description="Helical" evidence="1">
    <location>
        <begin position="12"/>
        <end position="36"/>
    </location>
</feature>
<feature type="transmembrane region" description="Helical" evidence="1">
    <location>
        <begin position="72"/>
        <end position="92"/>
    </location>
</feature>
<gene>
    <name evidence="2" type="ORF">C9J52_19060</name>
</gene>
<dbReference type="Proteomes" id="UP000241190">
    <property type="component" value="Unassembled WGS sequence"/>
</dbReference>
<reference evidence="2 3" key="1">
    <citation type="submission" date="2018-03" db="EMBL/GenBank/DDBJ databases">
        <title>Whole genome sequencing of Histamine producing bacteria.</title>
        <authorList>
            <person name="Butler K."/>
        </authorList>
    </citation>
    <scope>NUCLEOTIDE SEQUENCE [LARGE SCALE GENOMIC DNA]</scope>
    <source>
        <strain evidence="2 3">ATCC 51761</strain>
    </source>
</reference>
<evidence type="ECO:0000256" key="1">
    <source>
        <dbReference type="SAM" id="Phobius"/>
    </source>
</evidence>
<organism evidence="2 3">
    <name type="scientific">Photobacterium iliopiscarium</name>
    <dbReference type="NCBI Taxonomy" id="56192"/>
    <lineage>
        <taxon>Bacteria</taxon>
        <taxon>Pseudomonadati</taxon>
        <taxon>Pseudomonadota</taxon>
        <taxon>Gammaproteobacteria</taxon>
        <taxon>Vibrionales</taxon>
        <taxon>Vibrionaceae</taxon>
        <taxon>Photobacterium</taxon>
    </lineage>
</organism>
<name>A0ABX5GMP8_9GAMM</name>
<keyword evidence="1" id="KW-0812">Transmembrane</keyword>
<keyword evidence="1" id="KW-1133">Transmembrane helix</keyword>
<accession>A0ABX5GMP8</accession>
<sequence>MILSLFNAKRVKFIGLIALGSMAIIVFFILTGWVANALPEAQLTALPYTWYMIAVRLMVYGALFYRYRHTRYTFILLLLIAVGYEFSLNDLYHSAEEGLLW</sequence>
<dbReference type="RefSeq" id="WP_045038761.1">
    <property type="nucleotide sequence ID" value="NZ_JZSR01000058.1"/>
</dbReference>
<protein>
    <recommendedName>
        <fullName evidence="4">GGDEF domain-containing protein</fullName>
    </recommendedName>
</protein>
<dbReference type="EMBL" id="PYOP01000049">
    <property type="protein sequence ID" value="PSW92290.1"/>
    <property type="molecule type" value="Genomic_DNA"/>
</dbReference>
<evidence type="ECO:0000313" key="2">
    <source>
        <dbReference type="EMBL" id="PSW92290.1"/>
    </source>
</evidence>